<evidence type="ECO:0000313" key="3">
    <source>
        <dbReference type="Proteomes" id="UP001348641"/>
    </source>
</evidence>
<proteinExistence type="predicted"/>
<name>A0ABU7KR79_9ACTN</name>
<feature type="domain" description="DUF397" evidence="1">
    <location>
        <begin position="10"/>
        <end position="59"/>
    </location>
</feature>
<accession>A0ABU7KR79</accession>
<comment type="caution">
    <text evidence="2">The sequence shown here is derived from an EMBL/GenBank/DDBJ whole genome shotgun (WGS) entry which is preliminary data.</text>
</comment>
<gene>
    <name evidence="2" type="ORF">Q8A49_14985</name>
</gene>
<dbReference type="EMBL" id="JAUUCC010000034">
    <property type="protein sequence ID" value="MEE2051804.1"/>
    <property type="molecule type" value="Genomic_DNA"/>
</dbReference>
<reference evidence="2 3" key="1">
    <citation type="submission" date="2023-07" db="EMBL/GenBank/DDBJ databases">
        <authorList>
            <person name="Girao M."/>
            <person name="Carvalho M.F."/>
        </authorList>
    </citation>
    <scope>NUCLEOTIDE SEQUENCE [LARGE SCALE GENOMIC DNA]</scope>
    <source>
        <strain evidence="2 3">66/93</strain>
    </source>
</reference>
<evidence type="ECO:0000259" key="1">
    <source>
        <dbReference type="Pfam" id="PF04149"/>
    </source>
</evidence>
<sequence length="64" mass="7069">MTQNIPDEAFQKSSYSSQQGECVEVARLDGRAHLRDTKHRDLGYLSVSAGEWALMLQAAVTETA</sequence>
<dbReference type="InterPro" id="IPR007278">
    <property type="entry name" value="DUF397"/>
</dbReference>
<dbReference type="Pfam" id="PF04149">
    <property type="entry name" value="DUF397"/>
    <property type="match status" value="1"/>
</dbReference>
<dbReference type="RefSeq" id="WP_330158867.1">
    <property type="nucleotide sequence ID" value="NZ_BAAAJA010000022.1"/>
</dbReference>
<organism evidence="2 3">
    <name type="scientific">Nocardiopsis tropica</name>
    <dbReference type="NCBI Taxonomy" id="109330"/>
    <lineage>
        <taxon>Bacteria</taxon>
        <taxon>Bacillati</taxon>
        <taxon>Actinomycetota</taxon>
        <taxon>Actinomycetes</taxon>
        <taxon>Streptosporangiales</taxon>
        <taxon>Nocardiopsidaceae</taxon>
        <taxon>Nocardiopsis</taxon>
    </lineage>
</organism>
<protein>
    <submittedName>
        <fullName evidence="2">DUF397 domain-containing protein</fullName>
    </submittedName>
</protein>
<dbReference type="Proteomes" id="UP001348641">
    <property type="component" value="Unassembled WGS sequence"/>
</dbReference>
<evidence type="ECO:0000313" key="2">
    <source>
        <dbReference type="EMBL" id="MEE2051804.1"/>
    </source>
</evidence>